<evidence type="ECO:0000313" key="1">
    <source>
        <dbReference type="EMBL" id="VEL37039.1"/>
    </source>
</evidence>
<keyword evidence="2" id="KW-1185">Reference proteome</keyword>
<sequence>MDQFLYTNIFPVTEASSGAQHIASAEVPWRFSTLGSSRTIELPSLKCRSSLNPALSLDSAHSIASYIPLLRTHYFSSW</sequence>
<dbReference type="AlphaFoldDB" id="A0A448XHN7"/>
<name>A0A448XHN7_9PLAT</name>
<reference evidence="1" key="1">
    <citation type="submission" date="2018-11" db="EMBL/GenBank/DDBJ databases">
        <authorList>
            <consortium name="Pathogen Informatics"/>
        </authorList>
    </citation>
    <scope>NUCLEOTIDE SEQUENCE</scope>
</reference>
<dbReference type="EMBL" id="CAAALY010253839">
    <property type="protein sequence ID" value="VEL37039.1"/>
    <property type="molecule type" value="Genomic_DNA"/>
</dbReference>
<gene>
    <name evidence="1" type="ORF">PXEA_LOCUS30479</name>
</gene>
<comment type="caution">
    <text evidence="1">The sequence shown here is derived from an EMBL/GenBank/DDBJ whole genome shotgun (WGS) entry which is preliminary data.</text>
</comment>
<protein>
    <submittedName>
        <fullName evidence="1">Uncharacterized protein</fullName>
    </submittedName>
</protein>
<accession>A0A448XHN7</accession>
<dbReference type="Proteomes" id="UP000784294">
    <property type="component" value="Unassembled WGS sequence"/>
</dbReference>
<proteinExistence type="predicted"/>
<evidence type="ECO:0000313" key="2">
    <source>
        <dbReference type="Proteomes" id="UP000784294"/>
    </source>
</evidence>
<organism evidence="1 2">
    <name type="scientific">Protopolystoma xenopodis</name>
    <dbReference type="NCBI Taxonomy" id="117903"/>
    <lineage>
        <taxon>Eukaryota</taxon>
        <taxon>Metazoa</taxon>
        <taxon>Spiralia</taxon>
        <taxon>Lophotrochozoa</taxon>
        <taxon>Platyhelminthes</taxon>
        <taxon>Monogenea</taxon>
        <taxon>Polyopisthocotylea</taxon>
        <taxon>Polystomatidea</taxon>
        <taxon>Polystomatidae</taxon>
        <taxon>Protopolystoma</taxon>
    </lineage>
</organism>